<dbReference type="Pfam" id="PF00593">
    <property type="entry name" value="TonB_dep_Rec_b-barrel"/>
    <property type="match status" value="1"/>
</dbReference>
<proteinExistence type="inferred from homology"/>
<evidence type="ECO:0000256" key="5">
    <source>
        <dbReference type="ARBA" id="ARBA00022496"/>
    </source>
</evidence>
<sequence>MSGATTLPPVIVQRLERKRTAATHSSKPQGSSGTSNRSRPGRQAPAPIVTAQGAGQSGSIPSQTPVPGYVANEGSGATKTNTPLMQTPGSISVVTHQQIVDQNAQSISEALRYTPGVIPEQRGINETSLEYLYSRGFQATTFLDGLPIAPPTNAGTGVGFNFMSRDPYFLDRIESIRGPLSVLYGQVPPGGFFNLVSKLPTEDPYHEVFFQTGSYGRAEGGFDFSGPITDDKTWLYRFTGLGLTTGTQTDFVDQQRVAIAPSVTWRPDQDTKLTLMATYQNDPKAGAYNFVPAVGTVLPGAIKIGPSFDTGNPTFDQFKKEETSVGYLFEHRFDDVWQIKQNVRYSYNDIYIQNAADGAYLTPGGTAIERNPYINQGTLGSFVIDNEAIATFNTGFLRHQVVFGVDYQNYQYDHRFLEDYTSSYSPAPLSLTNPSYQSIPLPNFLLGTSSRQSTGQTGLYAQDQIGIGKLTIVGGLREDWSTSHIESLKTLAATDQNDSALTGRIGAIYNFDNGVAPYVSYSTSFQPQLGADINGNGFLPTEGKQTEVGVKYQPVGTKNIFTIAAFDINQTNVLVSLGGGLSAQVGGVRSQGIEFEARNYLTENLQAIFSYTYDDAKNVSRLPAGFGADVQGIPYNMASAWLSYDMPTYLAPGLKLNGGARFIDGTWDNTNTIRIPSFTLVDLGAQYDFGRQFPTLKGYTASINVTNLFNKTYIASCINTAYCVYGQGRLALARLAYRW</sequence>
<evidence type="ECO:0000256" key="14">
    <source>
        <dbReference type="PROSITE-ProRule" id="PRU01360"/>
    </source>
</evidence>
<evidence type="ECO:0000259" key="17">
    <source>
        <dbReference type="Pfam" id="PF00593"/>
    </source>
</evidence>
<dbReference type="SUPFAM" id="SSF56935">
    <property type="entry name" value="Porins"/>
    <property type="match status" value="1"/>
</dbReference>
<dbReference type="PROSITE" id="PS52016">
    <property type="entry name" value="TONB_DEPENDENT_REC_3"/>
    <property type="match status" value="1"/>
</dbReference>
<evidence type="ECO:0000256" key="15">
    <source>
        <dbReference type="RuleBase" id="RU003357"/>
    </source>
</evidence>
<keyword evidence="5" id="KW-0410">Iron transport</keyword>
<evidence type="ECO:0000256" key="16">
    <source>
        <dbReference type="SAM" id="MobiDB-lite"/>
    </source>
</evidence>
<evidence type="ECO:0000256" key="4">
    <source>
        <dbReference type="ARBA" id="ARBA00022452"/>
    </source>
</evidence>
<dbReference type="InterPro" id="IPR000531">
    <property type="entry name" value="Beta-barrel_TonB"/>
</dbReference>
<dbReference type="CDD" id="cd01347">
    <property type="entry name" value="ligand_gated_channel"/>
    <property type="match status" value="1"/>
</dbReference>
<dbReference type="InterPro" id="IPR010105">
    <property type="entry name" value="TonB_sidphr_rcpt"/>
</dbReference>
<dbReference type="AlphaFoldDB" id="A0A1H1M1I1"/>
<keyword evidence="3 14" id="KW-0813">Transport</keyword>
<dbReference type="GO" id="GO:0009279">
    <property type="term" value="C:cell outer membrane"/>
    <property type="evidence" value="ECO:0007669"/>
    <property type="project" value="UniProtKB-SubCell"/>
</dbReference>
<dbReference type="InterPro" id="IPR039426">
    <property type="entry name" value="TonB-dep_rcpt-like"/>
</dbReference>
<dbReference type="PANTHER" id="PTHR32552">
    <property type="entry name" value="FERRICHROME IRON RECEPTOR-RELATED"/>
    <property type="match status" value="1"/>
</dbReference>
<keyword evidence="4 14" id="KW-1134">Transmembrane beta strand</keyword>
<evidence type="ECO:0000256" key="8">
    <source>
        <dbReference type="ARBA" id="ARBA00023004"/>
    </source>
</evidence>
<keyword evidence="11 14" id="KW-0472">Membrane</keyword>
<comment type="similarity">
    <text evidence="2 14 15">Belongs to the TonB-dependent receptor family.</text>
</comment>
<evidence type="ECO:0000313" key="20">
    <source>
        <dbReference type="Proteomes" id="UP000243904"/>
    </source>
</evidence>
<dbReference type="InterPro" id="IPR037066">
    <property type="entry name" value="Plug_dom_sf"/>
</dbReference>
<feature type="compositionally biased region" description="Polar residues" evidence="16">
    <location>
        <begin position="53"/>
        <end position="65"/>
    </location>
</feature>
<evidence type="ECO:0000256" key="10">
    <source>
        <dbReference type="ARBA" id="ARBA00023077"/>
    </source>
</evidence>
<dbReference type="InterPro" id="IPR036942">
    <property type="entry name" value="Beta-barrel_TonB_sf"/>
</dbReference>
<comment type="subcellular location">
    <subcellularLocation>
        <location evidence="1 14">Cell outer membrane</location>
        <topology evidence="1 14">Multi-pass membrane protein</topology>
    </subcellularLocation>
</comment>
<feature type="compositionally biased region" description="Polar residues" evidence="16">
    <location>
        <begin position="75"/>
        <end position="84"/>
    </location>
</feature>
<dbReference type="EMBL" id="LT629750">
    <property type="protein sequence ID" value="SDR80631.1"/>
    <property type="molecule type" value="Genomic_DNA"/>
</dbReference>
<keyword evidence="7" id="KW-0732">Signal</keyword>
<evidence type="ECO:0000256" key="2">
    <source>
        <dbReference type="ARBA" id="ARBA00009810"/>
    </source>
</evidence>
<evidence type="ECO:0000313" key="19">
    <source>
        <dbReference type="EMBL" id="SDR80631.1"/>
    </source>
</evidence>
<dbReference type="GO" id="GO:0038023">
    <property type="term" value="F:signaling receptor activity"/>
    <property type="evidence" value="ECO:0007669"/>
    <property type="project" value="InterPro"/>
</dbReference>
<keyword evidence="10 15" id="KW-0798">TonB box</keyword>
<accession>A0A1H1M1I1</accession>
<keyword evidence="8" id="KW-0408">Iron</keyword>
<dbReference type="Gene3D" id="2.40.170.20">
    <property type="entry name" value="TonB-dependent receptor, beta-barrel domain"/>
    <property type="match status" value="1"/>
</dbReference>
<reference evidence="20" key="1">
    <citation type="submission" date="2016-10" db="EMBL/GenBank/DDBJ databases">
        <authorList>
            <person name="Varghese N."/>
            <person name="Submissions S."/>
        </authorList>
    </citation>
    <scope>NUCLEOTIDE SEQUENCE [LARGE SCALE GENOMIC DNA]</scope>
    <source>
        <strain evidence="20">GAS369</strain>
    </source>
</reference>
<feature type="domain" description="TonB-dependent receptor-like beta-barrel" evidence="17">
    <location>
        <begin position="265"/>
        <end position="708"/>
    </location>
</feature>
<organism evidence="19 20">
    <name type="scientific">Bradyrhizobium canariense</name>
    <dbReference type="NCBI Taxonomy" id="255045"/>
    <lineage>
        <taxon>Bacteria</taxon>
        <taxon>Pseudomonadati</taxon>
        <taxon>Pseudomonadota</taxon>
        <taxon>Alphaproteobacteria</taxon>
        <taxon>Hyphomicrobiales</taxon>
        <taxon>Nitrobacteraceae</taxon>
        <taxon>Bradyrhizobium</taxon>
    </lineage>
</organism>
<dbReference type="Gene3D" id="2.170.130.10">
    <property type="entry name" value="TonB-dependent receptor, plug domain"/>
    <property type="match status" value="1"/>
</dbReference>
<keyword evidence="6 14" id="KW-0812">Transmembrane</keyword>
<dbReference type="Proteomes" id="UP000243904">
    <property type="component" value="Chromosome I"/>
</dbReference>
<evidence type="ECO:0000256" key="13">
    <source>
        <dbReference type="ARBA" id="ARBA00023237"/>
    </source>
</evidence>
<feature type="region of interest" description="Disordered" evidence="16">
    <location>
        <begin position="1"/>
        <end position="84"/>
    </location>
</feature>
<feature type="domain" description="TonB-dependent receptor plug" evidence="18">
    <location>
        <begin position="84"/>
        <end position="191"/>
    </location>
</feature>
<name>A0A1H1M1I1_9BRAD</name>
<evidence type="ECO:0000256" key="6">
    <source>
        <dbReference type="ARBA" id="ARBA00022692"/>
    </source>
</evidence>
<dbReference type="Pfam" id="PF07715">
    <property type="entry name" value="Plug"/>
    <property type="match status" value="1"/>
</dbReference>
<evidence type="ECO:0000256" key="1">
    <source>
        <dbReference type="ARBA" id="ARBA00004571"/>
    </source>
</evidence>
<evidence type="ECO:0000256" key="11">
    <source>
        <dbReference type="ARBA" id="ARBA00023136"/>
    </source>
</evidence>
<keyword evidence="12" id="KW-0675">Receptor</keyword>
<evidence type="ECO:0000256" key="7">
    <source>
        <dbReference type="ARBA" id="ARBA00022729"/>
    </source>
</evidence>
<evidence type="ECO:0000256" key="3">
    <source>
        <dbReference type="ARBA" id="ARBA00022448"/>
    </source>
</evidence>
<protein>
    <submittedName>
        <fullName evidence="19">Iron complex outermembrane recepter protein</fullName>
    </submittedName>
</protein>
<feature type="compositionally biased region" description="Polar residues" evidence="16">
    <location>
        <begin position="22"/>
        <end position="38"/>
    </location>
</feature>
<dbReference type="GO" id="GO:0015891">
    <property type="term" value="P:siderophore transport"/>
    <property type="evidence" value="ECO:0007669"/>
    <property type="project" value="InterPro"/>
</dbReference>
<evidence type="ECO:0000256" key="12">
    <source>
        <dbReference type="ARBA" id="ARBA00023170"/>
    </source>
</evidence>
<evidence type="ECO:0000259" key="18">
    <source>
        <dbReference type="Pfam" id="PF07715"/>
    </source>
</evidence>
<dbReference type="InterPro" id="IPR012910">
    <property type="entry name" value="Plug_dom"/>
</dbReference>
<evidence type="ECO:0000256" key="9">
    <source>
        <dbReference type="ARBA" id="ARBA00023065"/>
    </source>
</evidence>
<dbReference type="NCBIfam" id="TIGR01783">
    <property type="entry name" value="TonB-siderophor"/>
    <property type="match status" value="1"/>
</dbReference>
<dbReference type="PANTHER" id="PTHR32552:SF68">
    <property type="entry name" value="FERRICHROME OUTER MEMBRANE TRANSPORTER_PHAGE RECEPTOR"/>
    <property type="match status" value="1"/>
</dbReference>
<keyword evidence="20" id="KW-1185">Reference proteome</keyword>
<keyword evidence="9" id="KW-0406">Ion transport</keyword>
<keyword evidence="13 14" id="KW-0998">Cell outer membrane</keyword>
<dbReference type="GO" id="GO:0015344">
    <property type="term" value="F:siderophore uptake transmembrane transporter activity"/>
    <property type="evidence" value="ECO:0007669"/>
    <property type="project" value="TreeGrafter"/>
</dbReference>
<gene>
    <name evidence="19" type="ORF">SAMN05444158_0053</name>
</gene>